<dbReference type="PANTHER" id="PTHR30522">
    <property type="entry name" value="NUCLEOSIDE TRIPHOSPHATE PYROPHOSPHOHYDROLASE"/>
    <property type="match status" value="1"/>
</dbReference>
<dbReference type="GO" id="GO:0006203">
    <property type="term" value="P:dGTP catabolic process"/>
    <property type="evidence" value="ECO:0007669"/>
    <property type="project" value="TreeGrafter"/>
</dbReference>
<evidence type="ECO:0000256" key="1">
    <source>
        <dbReference type="SAM" id="Phobius"/>
    </source>
</evidence>
<dbReference type="Gene3D" id="1.10.287.1080">
    <property type="entry name" value="MazG-like"/>
    <property type="match status" value="2"/>
</dbReference>
<dbReference type="EMBL" id="CATQJL010000050">
    <property type="protein sequence ID" value="CAJ0592270.1"/>
    <property type="molecule type" value="Genomic_DNA"/>
</dbReference>
<dbReference type="GO" id="GO:0046076">
    <property type="term" value="P:dTTP catabolic process"/>
    <property type="evidence" value="ECO:0007669"/>
    <property type="project" value="TreeGrafter"/>
</dbReference>
<reference evidence="3" key="1">
    <citation type="submission" date="2023-07" db="EMBL/GenBank/DDBJ databases">
        <authorList>
            <consortium name="CYATHOMIX"/>
        </authorList>
    </citation>
    <scope>NUCLEOTIDE SEQUENCE</scope>
    <source>
        <strain evidence="3">N/A</strain>
    </source>
</reference>
<dbReference type="NCBIfam" id="NF002586">
    <property type="entry name" value="PRK02237.1"/>
    <property type="match status" value="1"/>
</dbReference>
<feature type="transmembrane region" description="Helical" evidence="1">
    <location>
        <begin position="262"/>
        <end position="283"/>
    </location>
</feature>
<keyword evidence="1" id="KW-1133">Transmembrane helix</keyword>
<dbReference type="InterPro" id="IPR003844">
    <property type="entry name" value="UPF0060"/>
</dbReference>
<dbReference type="NCBIfam" id="TIGR00444">
    <property type="entry name" value="mazG"/>
    <property type="match status" value="1"/>
</dbReference>
<protein>
    <recommendedName>
        <fullName evidence="2">NTP pyrophosphohydrolase MazG-like domain-containing protein</fullName>
    </recommendedName>
</protein>
<dbReference type="FunFam" id="1.10.287.1080:FF:000001">
    <property type="entry name" value="Nucleoside triphosphate pyrophosphohydrolase"/>
    <property type="match status" value="1"/>
</dbReference>
<evidence type="ECO:0000259" key="2">
    <source>
        <dbReference type="Pfam" id="PF03819"/>
    </source>
</evidence>
<keyword evidence="1" id="KW-0812">Transmembrane</keyword>
<dbReference type="GO" id="GO:0046047">
    <property type="term" value="P:TTP catabolic process"/>
    <property type="evidence" value="ECO:0007669"/>
    <property type="project" value="TreeGrafter"/>
</dbReference>
<dbReference type="CDD" id="cd11529">
    <property type="entry name" value="NTP-PPase_MazG_Cterm"/>
    <property type="match status" value="1"/>
</dbReference>
<feature type="transmembrane region" description="Helical" evidence="1">
    <location>
        <begin position="289"/>
        <end position="309"/>
    </location>
</feature>
<name>A0AA36GH44_CYLNA</name>
<feature type="domain" description="NTP pyrophosphohydrolase MazG-like" evidence="2">
    <location>
        <begin position="40"/>
        <end position="113"/>
    </location>
</feature>
<dbReference type="GO" id="GO:0046081">
    <property type="term" value="P:dUTP catabolic process"/>
    <property type="evidence" value="ECO:0007669"/>
    <property type="project" value="TreeGrafter"/>
</dbReference>
<evidence type="ECO:0000313" key="3">
    <source>
        <dbReference type="EMBL" id="CAJ0592270.1"/>
    </source>
</evidence>
<organism evidence="3 4">
    <name type="scientific">Cylicocyclus nassatus</name>
    <name type="common">Nematode worm</name>
    <dbReference type="NCBI Taxonomy" id="53992"/>
    <lineage>
        <taxon>Eukaryota</taxon>
        <taxon>Metazoa</taxon>
        <taxon>Ecdysozoa</taxon>
        <taxon>Nematoda</taxon>
        <taxon>Chromadorea</taxon>
        <taxon>Rhabditida</taxon>
        <taxon>Rhabditina</taxon>
        <taxon>Rhabditomorpha</taxon>
        <taxon>Strongyloidea</taxon>
        <taxon>Strongylidae</taxon>
        <taxon>Cylicocyclus</taxon>
    </lineage>
</organism>
<dbReference type="GO" id="GO:0046052">
    <property type="term" value="P:UTP catabolic process"/>
    <property type="evidence" value="ECO:0007669"/>
    <property type="project" value="TreeGrafter"/>
</dbReference>
<dbReference type="InterPro" id="IPR048011">
    <property type="entry name" value="NTP-PPase_MazG-like_C"/>
</dbReference>
<dbReference type="PANTHER" id="PTHR30522:SF0">
    <property type="entry name" value="NUCLEOSIDE TRIPHOSPHATE PYROPHOSPHOHYDROLASE"/>
    <property type="match status" value="1"/>
</dbReference>
<accession>A0AA36GH44</accession>
<feature type="transmembrane region" description="Helical" evidence="1">
    <location>
        <begin position="345"/>
        <end position="362"/>
    </location>
</feature>
<sequence>MSAHDTPTPRSAASTELERLLSIMARLRDPQGGCPWDLEQNFATIAPYTIEEAYEVADAIDRGDLDDLCDELGDLLLQVVFHARMAEEQGAFAFADVARAISDKMQRRHPHVFADVSVDDADGVMRNWEAIKRAERAAKGEQDTSALAGISRGLPEWQRAVKLQSRAAKVGFDWPGPLPVLDKAAEELQELREEFERGDLAGNKVRLQEELGDLLFVCANLARHAEIDLGAALRGANHNDGPGCAGRLVAARQGGGKGVKTLALFLLTALAEIVGCYLPWLWLRKGGSIWLLLPAAASLALFAWLLTLHPTASGRVYAAYGGVYIGTALFWLWLVDGIRPSRWDLIGAALCLAGMAVIMFGPRTPSV</sequence>
<feature type="domain" description="NTP pyrophosphohydrolase MazG-like" evidence="2">
    <location>
        <begin position="183"/>
        <end position="230"/>
    </location>
</feature>
<dbReference type="SUPFAM" id="SSF103481">
    <property type="entry name" value="Multidrug resistance efflux transporter EmrE"/>
    <property type="match status" value="1"/>
</dbReference>
<dbReference type="SUPFAM" id="SSF101386">
    <property type="entry name" value="all-alpha NTP pyrophosphatases"/>
    <property type="match status" value="2"/>
</dbReference>
<feature type="transmembrane region" description="Helical" evidence="1">
    <location>
        <begin position="316"/>
        <end position="333"/>
    </location>
</feature>
<gene>
    <name evidence="3" type="ORF">CYNAS_LOCUS4253</name>
</gene>
<dbReference type="Pfam" id="PF03819">
    <property type="entry name" value="MazG"/>
    <property type="match status" value="2"/>
</dbReference>
<dbReference type="GO" id="GO:0006950">
    <property type="term" value="P:response to stress"/>
    <property type="evidence" value="ECO:0007669"/>
    <property type="project" value="UniProtKB-ARBA"/>
</dbReference>
<keyword evidence="1" id="KW-0472">Membrane</keyword>
<dbReference type="InterPro" id="IPR037185">
    <property type="entry name" value="EmrE-like"/>
</dbReference>
<dbReference type="Proteomes" id="UP001176961">
    <property type="component" value="Unassembled WGS sequence"/>
</dbReference>
<dbReference type="CDD" id="cd11528">
    <property type="entry name" value="NTP-PPase_MazG_Nterm"/>
    <property type="match status" value="1"/>
</dbReference>
<dbReference type="HAMAP" id="MF_00010">
    <property type="entry name" value="UPF0060"/>
    <property type="match status" value="1"/>
</dbReference>
<dbReference type="NCBIfam" id="NF007113">
    <property type="entry name" value="PRK09562.1"/>
    <property type="match status" value="1"/>
</dbReference>
<dbReference type="GO" id="GO:0047429">
    <property type="term" value="F:nucleoside triphosphate diphosphatase activity"/>
    <property type="evidence" value="ECO:0007669"/>
    <property type="project" value="InterPro"/>
</dbReference>
<proteinExistence type="inferred from homology"/>
<evidence type="ECO:0000313" key="4">
    <source>
        <dbReference type="Proteomes" id="UP001176961"/>
    </source>
</evidence>
<dbReference type="InterPro" id="IPR011551">
    <property type="entry name" value="NTP_PyrPHydrolase_MazG"/>
</dbReference>
<dbReference type="GO" id="GO:0046061">
    <property type="term" value="P:dATP catabolic process"/>
    <property type="evidence" value="ECO:0007669"/>
    <property type="project" value="TreeGrafter"/>
</dbReference>
<dbReference type="Pfam" id="PF02694">
    <property type="entry name" value="UPF0060"/>
    <property type="match status" value="1"/>
</dbReference>
<dbReference type="InterPro" id="IPR048015">
    <property type="entry name" value="NTP-PPase_MazG-like_N"/>
</dbReference>
<dbReference type="InterPro" id="IPR004518">
    <property type="entry name" value="MazG-like_dom"/>
</dbReference>
<keyword evidence="4" id="KW-1185">Reference proteome</keyword>
<dbReference type="GO" id="GO:0016020">
    <property type="term" value="C:membrane"/>
    <property type="evidence" value="ECO:0007669"/>
    <property type="project" value="InterPro"/>
</dbReference>
<comment type="caution">
    <text evidence="3">The sequence shown here is derived from an EMBL/GenBank/DDBJ whole genome shotgun (WGS) entry which is preliminary data.</text>
</comment>
<dbReference type="AlphaFoldDB" id="A0AA36GH44"/>